<protein>
    <recommendedName>
        <fullName evidence="1">N-acetyltransferase domain-containing protein</fullName>
    </recommendedName>
</protein>
<feature type="domain" description="N-acetyltransferase" evidence="1">
    <location>
        <begin position="4"/>
        <end position="147"/>
    </location>
</feature>
<dbReference type="InterPro" id="IPR000182">
    <property type="entry name" value="GNAT_dom"/>
</dbReference>
<name>A0A8J3MSZ7_9CHLR</name>
<comment type="caution">
    <text evidence="2">The sequence shown here is derived from an EMBL/GenBank/DDBJ whole genome shotgun (WGS) entry which is preliminary data.</text>
</comment>
<sequence length="298" mass="33868">MPDIKVRPARPEDREPVLAFCAHTWDDGDYIEHVWDEWLGNPAGQLIVATVDEQPAALVHIEMLTSDEAWLEGLRVAPEFRRQGLAREVNQAALAEAMRRGATYVRMAISHVNERSQQISESAHFRRVGAFLPFSIQPDIEQVTRLSGIDKPRLATIEDLDDIINFMNASNVFPIVGGLYYVRFRAYAISAELLEEKIKAQQVYLLHRWERLDGLAIVETREQPSPHLSVGYIDGTAIEPISLLANDIMQRALELEFDKVRIYVPDLVIMRDAFAGIGSEEAISENSEVYYIYERGLF</sequence>
<organism evidence="2 3">
    <name type="scientific">Ktedonospora formicarum</name>
    <dbReference type="NCBI Taxonomy" id="2778364"/>
    <lineage>
        <taxon>Bacteria</taxon>
        <taxon>Bacillati</taxon>
        <taxon>Chloroflexota</taxon>
        <taxon>Ktedonobacteria</taxon>
        <taxon>Ktedonobacterales</taxon>
        <taxon>Ktedonobacteraceae</taxon>
        <taxon>Ktedonospora</taxon>
    </lineage>
</organism>
<dbReference type="RefSeq" id="WP_220193298.1">
    <property type="nucleotide sequence ID" value="NZ_BNJF01000001.1"/>
</dbReference>
<dbReference type="InterPro" id="IPR016181">
    <property type="entry name" value="Acyl_CoA_acyltransferase"/>
</dbReference>
<dbReference type="CDD" id="cd04301">
    <property type="entry name" value="NAT_SF"/>
    <property type="match status" value="1"/>
</dbReference>
<dbReference type="SUPFAM" id="SSF55729">
    <property type="entry name" value="Acyl-CoA N-acyltransferases (Nat)"/>
    <property type="match status" value="1"/>
</dbReference>
<dbReference type="EMBL" id="BNJF01000001">
    <property type="protein sequence ID" value="GHO43850.1"/>
    <property type="molecule type" value="Genomic_DNA"/>
</dbReference>
<dbReference type="PANTHER" id="PTHR43072">
    <property type="entry name" value="N-ACETYLTRANSFERASE"/>
    <property type="match status" value="1"/>
</dbReference>
<proteinExistence type="predicted"/>
<dbReference type="Proteomes" id="UP000612362">
    <property type="component" value="Unassembled WGS sequence"/>
</dbReference>
<keyword evidence="3" id="KW-1185">Reference proteome</keyword>
<accession>A0A8J3MSZ7</accession>
<evidence type="ECO:0000259" key="1">
    <source>
        <dbReference type="PROSITE" id="PS51186"/>
    </source>
</evidence>
<dbReference type="Pfam" id="PF00583">
    <property type="entry name" value="Acetyltransf_1"/>
    <property type="match status" value="1"/>
</dbReference>
<dbReference type="GO" id="GO:0016747">
    <property type="term" value="F:acyltransferase activity, transferring groups other than amino-acyl groups"/>
    <property type="evidence" value="ECO:0007669"/>
    <property type="project" value="InterPro"/>
</dbReference>
<dbReference type="AlphaFoldDB" id="A0A8J3MSZ7"/>
<dbReference type="Gene3D" id="3.40.630.30">
    <property type="match status" value="1"/>
</dbReference>
<dbReference type="PANTHER" id="PTHR43072:SF52">
    <property type="entry name" value="GCN5-RELATED N-ACETYLTRANSFERASE"/>
    <property type="match status" value="1"/>
</dbReference>
<reference evidence="2" key="1">
    <citation type="submission" date="2020-10" db="EMBL/GenBank/DDBJ databases">
        <title>Taxonomic study of unclassified bacteria belonging to the class Ktedonobacteria.</title>
        <authorList>
            <person name="Yabe S."/>
            <person name="Wang C.M."/>
            <person name="Zheng Y."/>
            <person name="Sakai Y."/>
            <person name="Cavaletti L."/>
            <person name="Monciardini P."/>
            <person name="Donadio S."/>
        </authorList>
    </citation>
    <scope>NUCLEOTIDE SEQUENCE</scope>
    <source>
        <strain evidence="2">SOSP1-1</strain>
    </source>
</reference>
<evidence type="ECO:0000313" key="3">
    <source>
        <dbReference type="Proteomes" id="UP000612362"/>
    </source>
</evidence>
<evidence type="ECO:0000313" key="2">
    <source>
        <dbReference type="EMBL" id="GHO43850.1"/>
    </source>
</evidence>
<gene>
    <name evidence="2" type="ORF">KSX_20130</name>
</gene>
<dbReference type="PROSITE" id="PS51186">
    <property type="entry name" value="GNAT"/>
    <property type="match status" value="1"/>
</dbReference>